<organism evidence="1 2">
    <name type="scientific">Vibrio phage KVP40 (isolate Vibrio parahaemolyticus/Japan/Matsuzaki/1991)</name>
    <name type="common">KVP40</name>
    <name type="synonym">Bacteriophage KVP40</name>
    <dbReference type="NCBI Taxonomy" id="75320"/>
    <lineage>
        <taxon>Viruses</taxon>
        <taxon>Duplodnaviria</taxon>
        <taxon>Heunggongvirae</taxon>
        <taxon>Uroviricota</taxon>
        <taxon>Caudoviricetes</taxon>
        <taxon>Pantevenvirales</taxon>
        <taxon>Straboviridae</taxon>
        <taxon>Schizotequatrovirus</taxon>
        <taxon>Schizotequatrovirus KVP40</taxon>
    </lineage>
</organism>
<dbReference type="GeneID" id="2545971"/>
<accession>Q6WHJ3</accession>
<organismHost>
    <name type="scientific">Vibrio parahaemolyticus</name>
    <dbReference type="NCBI Taxonomy" id="670"/>
</organismHost>
<dbReference type="OrthoDB" id="35600at10239"/>
<dbReference type="EMBL" id="AY283928">
    <property type="protein sequence ID" value="AAQ64380.1"/>
    <property type="molecule type" value="Genomic_DNA"/>
</dbReference>
<proteinExistence type="predicted"/>
<evidence type="ECO:0000313" key="2">
    <source>
        <dbReference type="Proteomes" id="UP000001785"/>
    </source>
</evidence>
<sequence>MYSHYEVITMYKSNKRTSISKMKRVAEMPDSEIIFTLSRYENIDGVTIKSSNTLNAVVVRGLFLYRTVSDYSQTSEQRRCERIEFDSDTALERYMNLHTRKRKRFTLDDVLYGTERCRFENEFDVQLSRKHIFS</sequence>
<evidence type="ECO:0000313" key="1">
    <source>
        <dbReference type="EMBL" id="AAQ64380.1"/>
    </source>
</evidence>
<keyword evidence="2" id="KW-1185">Reference proteome</keyword>
<dbReference type="KEGG" id="vg:2545971"/>
<gene>
    <name evidence="1" type="ORF">KVP40.0310</name>
</gene>
<dbReference type="RefSeq" id="NP_899557.1">
    <property type="nucleotide sequence ID" value="NC_005083.2"/>
</dbReference>
<dbReference type="Proteomes" id="UP000001785">
    <property type="component" value="Segment"/>
</dbReference>
<protein>
    <submittedName>
        <fullName evidence="1">Uncharacterized protein</fullName>
    </submittedName>
</protein>
<name>Q6WHJ3_BPKVM</name>
<reference evidence="1 2" key="1">
    <citation type="journal article" date="2003" name="J. Bacteriol.">
        <title>Complete genome sequence of the broad-host-range vibriophage KVP40: comparative genomics of a T4-related bacteriophage.</title>
        <authorList>
            <person name="Miller E."/>
            <person name="Heidelberg J."/>
            <person name="Eisen J."/>
            <person name="Nelson W."/>
            <person name="Durkin A."/>
            <person name="Ciecko A."/>
            <person name="Feldblyum T."/>
            <person name="White O."/>
            <person name="Paulsen I."/>
            <person name="Nierman W."/>
            <person name="Lee J."/>
            <person name="Szczypinski B."/>
            <person name="Fraser C."/>
        </authorList>
    </citation>
    <scope>NUCLEOTIDE SEQUENCE</scope>
    <source>
        <strain evidence="2">Isolate Vibrio parahaemolyticus/Japan/Matsuzaki /1991</strain>
    </source>
</reference>